<dbReference type="InterPro" id="IPR012373">
    <property type="entry name" value="Ferrdict_sens_TM"/>
</dbReference>
<feature type="compositionally biased region" description="Basic and acidic residues" evidence="1">
    <location>
        <begin position="314"/>
        <end position="330"/>
    </location>
</feature>
<gene>
    <name evidence="2" type="ORF">CA85_31280</name>
</gene>
<sequence length="330" mass="37233">MNPKYQKLIHGYLDNSLSTEQQSELNQWIKADPKHARQFASSMMLHDRLRSELATSQEEAAPVVAASRLPSRLWRRRSFALASTACVLLLAFSLLWQSVDTPSASAAVVELNRIIEANEHSTDRTFLISVLEAVIPPKHRDPGSPERRRPPKPSLDGAVLDVRGSNQFVLKRMTPRGELFITGSNGETSWAVRPDGPIRYSDDLTRFARDLPGHEDRLPINNLHDGLEALRTAYDLELLPQEAPDRAAGQEHPTDRRMLAVKKPGFLGAARVEIQYAESSGKIREMRFDDMAYGPQRIALTMTATKEQTFPDDYFDHSSHHGQERVVEYE</sequence>
<dbReference type="AlphaFoldDB" id="A0A5C5XPR3"/>
<protein>
    <submittedName>
        <fullName evidence="2">Uncharacterized protein</fullName>
    </submittedName>
</protein>
<comment type="caution">
    <text evidence="2">The sequence shown here is derived from an EMBL/GenBank/DDBJ whole genome shotgun (WGS) entry which is preliminary data.</text>
</comment>
<dbReference type="Proteomes" id="UP000318053">
    <property type="component" value="Unassembled WGS sequence"/>
</dbReference>
<feature type="region of interest" description="Disordered" evidence="1">
    <location>
        <begin position="310"/>
        <end position="330"/>
    </location>
</feature>
<dbReference type="PANTHER" id="PTHR30273:SF2">
    <property type="entry name" value="PROTEIN FECR"/>
    <property type="match status" value="1"/>
</dbReference>
<feature type="compositionally biased region" description="Basic and acidic residues" evidence="1">
    <location>
        <begin position="138"/>
        <end position="148"/>
    </location>
</feature>
<proteinExistence type="predicted"/>
<keyword evidence="3" id="KW-1185">Reference proteome</keyword>
<dbReference type="EMBL" id="SJPK01000007">
    <property type="protein sequence ID" value="TWT65216.1"/>
    <property type="molecule type" value="Genomic_DNA"/>
</dbReference>
<feature type="region of interest" description="Disordered" evidence="1">
    <location>
        <begin position="137"/>
        <end position="157"/>
    </location>
</feature>
<name>A0A5C5XPR3_9BACT</name>
<evidence type="ECO:0000313" key="3">
    <source>
        <dbReference type="Proteomes" id="UP000318053"/>
    </source>
</evidence>
<organism evidence="2 3">
    <name type="scientific">Allorhodopirellula solitaria</name>
    <dbReference type="NCBI Taxonomy" id="2527987"/>
    <lineage>
        <taxon>Bacteria</taxon>
        <taxon>Pseudomonadati</taxon>
        <taxon>Planctomycetota</taxon>
        <taxon>Planctomycetia</taxon>
        <taxon>Pirellulales</taxon>
        <taxon>Pirellulaceae</taxon>
        <taxon>Allorhodopirellula</taxon>
    </lineage>
</organism>
<evidence type="ECO:0000313" key="2">
    <source>
        <dbReference type="EMBL" id="TWT65216.1"/>
    </source>
</evidence>
<reference evidence="2 3" key="1">
    <citation type="submission" date="2019-02" db="EMBL/GenBank/DDBJ databases">
        <title>Deep-cultivation of Planctomycetes and their phenomic and genomic characterization uncovers novel biology.</title>
        <authorList>
            <person name="Wiegand S."/>
            <person name="Jogler M."/>
            <person name="Boedeker C."/>
            <person name="Pinto D."/>
            <person name="Vollmers J."/>
            <person name="Rivas-Marin E."/>
            <person name="Kohn T."/>
            <person name="Peeters S.H."/>
            <person name="Heuer A."/>
            <person name="Rast P."/>
            <person name="Oberbeckmann S."/>
            <person name="Bunk B."/>
            <person name="Jeske O."/>
            <person name="Meyerdierks A."/>
            <person name="Storesund J.E."/>
            <person name="Kallscheuer N."/>
            <person name="Luecker S."/>
            <person name="Lage O.M."/>
            <person name="Pohl T."/>
            <person name="Merkel B.J."/>
            <person name="Hornburger P."/>
            <person name="Mueller R.-W."/>
            <person name="Bruemmer F."/>
            <person name="Labrenz M."/>
            <person name="Spormann A.M."/>
            <person name="Op Den Camp H."/>
            <person name="Overmann J."/>
            <person name="Amann R."/>
            <person name="Jetten M.S.M."/>
            <person name="Mascher T."/>
            <person name="Medema M.H."/>
            <person name="Devos D.P."/>
            <person name="Kaster A.-K."/>
            <person name="Ovreas L."/>
            <person name="Rohde M."/>
            <person name="Galperin M.Y."/>
            <person name="Jogler C."/>
        </authorList>
    </citation>
    <scope>NUCLEOTIDE SEQUENCE [LARGE SCALE GENOMIC DNA]</scope>
    <source>
        <strain evidence="2 3">CA85</strain>
    </source>
</reference>
<dbReference type="PANTHER" id="PTHR30273">
    <property type="entry name" value="PERIPLASMIC SIGNAL SENSOR AND SIGMA FACTOR ACTIVATOR FECR-RELATED"/>
    <property type="match status" value="1"/>
</dbReference>
<dbReference type="RefSeq" id="WP_146392073.1">
    <property type="nucleotide sequence ID" value="NZ_SJPK01000007.1"/>
</dbReference>
<evidence type="ECO:0000256" key="1">
    <source>
        <dbReference type="SAM" id="MobiDB-lite"/>
    </source>
</evidence>
<dbReference type="OrthoDB" id="245850at2"/>
<dbReference type="GO" id="GO:0016989">
    <property type="term" value="F:sigma factor antagonist activity"/>
    <property type="evidence" value="ECO:0007669"/>
    <property type="project" value="TreeGrafter"/>
</dbReference>
<accession>A0A5C5XPR3</accession>